<name>A0A0A9D5U0_ARUDO</name>
<evidence type="ECO:0000313" key="1">
    <source>
        <dbReference type="EMBL" id="JAD82058.1"/>
    </source>
</evidence>
<organism evidence="1">
    <name type="scientific">Arundo donax</name>
    <name type="common">Giant reed</name>
    <name type="synonym">Donax arundinaceus</name>
    <dbReference type="NCBI Taxonomy" id="35708"/>
    <lineage>
        <taxon>Eukaryota</taxon>
        <taxon>Viridiplantae</taxon>
        <taxon>Streptophyta</taxon>
        <taxon>Embryophyta</taxon>
        <taxon>Tracheophyta</taxon>
        <taxon>Spermatophyta</taxon>
        <taxon>Magnoliopsida</taxon>
        <taxon>Liliopsida</taxon>
        <taxon>Poales</taxon>
        <taxon>Poaceae</taxon>
        <taxon>PACMAD clade</taxon>
        <taxon>Arundinoideae</taxon>
        <taxon>Arundineae</taxon>
        <taxon>Arundo</taxon>
    </lineage>
</organism>
<dbReference type="AlphaFoldDB" id="A0A0A9D5U0"/>
<dbReference type="EMBL" id="GBRH01215837">
    <property type="protein sequence ID" value="JAD82058.1"/>
    <property type="molecule type" value="Transcribed_RNA"/>
</dbReference>
<reference evidence="1" key="2">
    <citation type="journal article" date="2015" name="Data Brief">
        <title>Shoot transcriptome of the giant reed, Arundo donax.</title>
        <authorList>
            <person name="Barrero R.A."/>
            <person name="Guerrero F.D."/>
            <person name="Moolhuijzen P."/>
            <person name="Goolsby J.A."/>
            <person name="Tidwell J."/>
            <person name="Bellgard S.E."/>
            <person name="Bellgard M.I."/>
        </authorList>
    </citation>
    <scope>NUCLEOTIDE SEQUENCE</scope>
    <source>
        <tissue evidence="1">Shoot tissue taken approximately 20 cm above the soil surface</tissue>
    </source>
</reference>
<reference evidence="1" key="1">
    <citation type="submission" date="2014-09" db="EMBL/GenBank/DDBJ databases">
        <authorList>
            <person name="Magalhaes I.L.F."/>
            <person name="Oliveira U."/>
            <person name="Santos F.R."/>
            <person name="Vidigal T.H.D.A."/>
            <person name="Brescovit A.D."/>
            <person name="Santos A.J."/>
        </authorList>
    </citation>
    <scope>NUCLEOTIDE SEQUENCE</scope>
    <source>
        <tissue evidence="1">Shoot tissue taken approximately 20 cm above the soil surface</tissue>
    </source>
</reference>
<keyword evidence="1" id="KW-0687">Ribonucleoprotein</keyword>
<sequence>MAARMVERRGRAWGRSEAAVDRVQNAGRDFAVGSVVGRKEVSIARGGRRRNGGLGWARGETDGGREEERVEWGSLSVRRGFSWTWSTWIFGLCGTGSTVSRVLNSSPSATAVSM</sequence>
<keyword evidence="1" id="KW-0689">Ribosomal protein</keyword>
<protein>
    <submittedName>
        <fullName evidence="1">50S ribosomal protein L10</fullName>
    </submittedName>
</protein>
<proteinExistence type="predicted"/>
<accession>A0A0A9D5U0</accession>
<dbReference type="GO" id="GO:0005840">
    <property type="term" value="C:ribosome"/>
    <property type="evidence" value="ECO:0007669"/>
    <property type="project" value="UniProtKB-KW"/>
</dbReference>